<gene>
    <name evidence="2" type="ORF">FM119_09575</name>
</gene>
<feature type="transmembrane region" description="Helical" evidence="1">
    <location>
        <begin position="67"/>
        <end position="86"/>
    </location>
</feature>
<accession>A0A1R4JUV5</accession>
<keyword evidence="1" id="KW-0812">Transmembrane</keyword>
<name>A0A1R4JUV5_9MICO</name>
<evidence type="ECO:0000313" key="2">
    <source>
        <dbReference type="EMBL" id="SJN35742.1"/>
    </source>
</evidence>
<reference evidence="3" key="1">
    <citation type="submission" date="2017-02" db="EMBL/GenBank/DDBJ databases">
        <authorList>
            <person name="Dridi B."/>
        </authorList>
    </citation>
    <scope>NUCLEOTIDE SEQUENCE [LARGE SCALE GENOMIC DNA]</scope>
    <source>
        <strain evidence="3">EB411</strain>
    </source>
</reference>
<dbReference type="OrthoDB" id="2082317at2"/>
<feature type="transmembrane region" description="Helical" evidence="1">
    <location>
        <begin position="34"/>
        <end position="55"/>
    </location>
</feature>
<organism evidence="2 3">
    <name type="scientific">Mycetocola reblochoni REB411</name>
    <dbReference type="NCBI Taxonomy" id="1255698"/>
    <lineage>
        <taxon>Bacteria</taxon>
        <taxon>Bacillati</taxon>
        <taxon>Actinomycetota</taxon>
        <taxon>Actinomycetes</taxon>
        <taxon>Micrococcales</taxon>
        <taxon>Microbacteriaceae</taxon>
        <taxon>Mycetocola</taxon>
    </lineage>
</organism>
<dbReference type="AlphaFoldDB" id="A0A1R4JUV5"/>
<keyword evidence="1" id="KW-1133">Transmembrane helix</keyword>
<sequence>MILAIIIACEIGFWVAIAAGLATRYLLRRPRVGAVLLAMAPVIDLVLLTATAVDLSRGATASWHHGLAAIYLGFSIAYGHRMIAWADVRFAHRFASGPPPVRLTGRRHTLACWADVARSGLACAIAAAVVGALVLWVAAPERTAALESVFPLLGVVMTVELITAISYTLWPRPPAAA</sequence>
<feature type="transmembrane region" description="Helical" evidence="1">
    <location>
        <begin position="149"/>
        <end position="170"/>
    </location>
</feature>
<dbReference type="RefSeq" id="WP_087137538.1">
    <property type="nucleotide sequence ID" value="NZ_FUKR01000054.1"/>
</dbReference>
<dbReference type="Proteomes" id="UP000196778">
    <property type="component" value="Unassembled WGS sequence"/>
</dbReference>
<keyword evidence="3" id="KW-1185">Reference proteome</keyword>
<keyword evidence="1" id="KW-0472">Membrane</keyword>
<protein>
    <submittedName>
        <fullName evidence="2">Putative membrane protein</fullName>
    </submittedName>
</protein>
<evidence type="ECO:0000313" key="3">
    <source>
        <dbReference type="Proteomes" id="UP000196778"/>
    </source>
</evidence>
<feature type="transmembrane region" description="Helical" evidence="1">
    <location>
        <begin position="116"/>
        <end position="137"/>
    </location>
</feature>
<evidence type="ECO:0000256" key="1">
    <source>
        <dbReference type="SAM" id="Phobius"/>
    </source>
</evidence>
<dbReference type="EMBL" id="FUKR01000054">
    <property type="protein sequence ID" value="SJN35742.1"/>
    <property type="molecule type" value="Genomic_DNA"/>
</dbReference>
<proteinExistence type="predicted"/>